<feature type="transmembrane region" description="Helical" evidence="1">
    <location>
        <begin position="114"/>
        <end position="139"/>
    </location>
</feature>
<dbReference type="AlphaFoldDB" id="R2QSC6"/>
<name>R2QSC6_9ENTE</name>
<feature type="transmembrane region" description="Helical" evidence="1">
    <location>
        <begin position="12"/>
        <end position="36"/>
    </location>
</feature>
<accession>R2QSC6</accession>
<protein>
    <submittedName>
        <fullName evidence="2">Uncharacterized protein</fullName>
    </submittedName>
</protein>
<keyword evidence="3" id="KW-1185">Reference proteome</keyword>
<feature type="transmembrane region" description="Helical" evidence="1">
    <location>
        <begin position="200"/>
        <end position="217"/>
    </location>
</feature>
<dbReference type="eggNOG" id="ENOG502ZB9V">
    <property type="taxonomic scope" value="Bacteria"/>
</dbReference>
<dbReference type="STRING" id="160454.RV10_GL002638"/>
<dbReference type="EMBL" id="AJAQ01000001">
    <property type="protein sequence ID" value="EOH98108.1"/>
    <property type="molecule type" value="Genomic_DNA"/>
</dbReference>
<keyword evidence="1" id="KW-0812">Transmembrane</keyword>
<dbReference type="Proteomes" id="UP000013782">
    <property type="component" value="Unassembled WGS sequence"/>
</dbReference>
<evidence type="ECO:0000313" key="2">
    <source>
        <dbReference type="EMBL" id="EOH98108.1"/>
    </source>
</evidence>
<sequence length="232" mass="24804">MNKASFNNRIHLVGRLTVFICLLSFISLPIILSGIYNAHIDYALVFQNALPLLATFTVAGVSENLSYAPIIGAGALYTSCVTGDLSNMKVPASKNAMDLLGVEAGTEKGDLVSIFAASTCTLVTTTIALAGMLFLAPIIEPIYNNPVINPAFANLLPALFGALIVPTIISNLKINIPIFVIPSIVLLVFGADFFQSNQGFILLFTALLAVAYTYFMSKKLIQAAKEDVLPEE</sequence>
<feature type="transmembrane region" description="Helical" evidence="1">
    <location>
        <begin position="176"/>
        <end position="194"/>
    </location>
</feature>
<dbReference type="OrthoDB" id="2052735at2"/>
<keyword evidence="1" id="KW-1133">Transmembrane helix</keyword>
<proteinExistence type="predicted"/>
<dbReference type="RefSeq" id="WP_010755839.1">
    <property type="nucleotide sequence ID" value="NZ_ASWD01000007.1"/>
</dbReference>
<reference evidence="2 3" key="1">
    <citation type="submission" date="2013-02" db="EMBL/GenBank/DDBJ databases">
        <title>The Genome Sequence of Enterococcus pallens BAA-351.</title>
        <authorList>
            <consortium name="The Broad Institute Genome Sequencing Platform"/>
            <consortium name="The Broad Institute Genome Sequencing Center for Infectious Disease"/>
            <person name="Earl A.M."/>
            <person name="Gilmore M.S."/>
            <person name="Lebreton F."/>
            <person name="Walker B."/>
            <person name="Young S.K."/>
            <person name="Zeng Q."/>
            <person name="Gargeya S."/>
            <person name="Fitzgerald M."/>
            <person name="Haas B."/>
            <person name="Abouelleil A."/>
            <person name="Alvarado L."/>
            <person name="Arachchi H.M."/>
            <person name="Berlin A.M."/>
            <person name="Chapman S.B."/>
            <person name="Dewar J."/>
            <person name="Goldberg J."/>
            <person name="Griggs A."/>
            <person name="Gujja S."/>
            <person name="Hansen M."/>
            <person name="Howarth C."/>
            <person name="Imamovic A."/>
            <person name="Larimer J."/>
            <person name="McCowan C."/>
            <person name="Murphy C."/>
            <person name="Neiman D."/>
            <person name="Pearson M."/>
            <person name="Priest M."/>
            <person name="Roberts A."/>
            <person name="Saif S."/>
            <person name="Shea T."/>
            <person name="Sisk P."/>
            <person name="Sykes S."/>
            <person name="Wortman J."/>
            <person name="Nusbaum C."/>
            <person name="Birren B."/>
        </authorList>
    </citation>
    <scope>NUCLEOTIDE SEQUENCE [LARGE SCALE GENOMIC DNA]</scope>
    <source>
        <strain evidence="2 3">ATCC BAA-351</strain>
    </source>
</reference>
<organism evidence="2 3">
    <name type="scientific">Enterococcus pallens ATCC BAA-351</name>
    <dbReference type="NCBI Taxonomy" id="1158607"/>
    <lineage>
        <taxon>Bacteria</taxon>
        <taxon>Bacillati</taxon>
        <taxon>Bacillota</taxon>
        <taxon>Bacilli</taxon>
        <taxon>Lactobacillales</taxon>
        <taxon>Enterococcaceae</taxon>
        <taxon>Enterococcus</taxon>
    </lineage>
</organism>
<feature type="transmembrane region" description="Helical" evidence="1">
    <location>
        <begin position="151"/>
        <end position="169"/>
    </location>
</feature>
<gene>
    <name evidence="2" type="ORF">UAU_00782</name>
</gene>
<evidence type="ECO:0000313" key="3">
    <source>
        <dbReference type="Proteomes" id="UP000013782"/>
    </source>
</evidence>
<feature type="transmembrane region" description="Helical" evidence="1">
    <location>
        <begin position="42"/>
        <end position="61"/>
    </location>
</feature>
<dbReference type="PATRIC" id="fig|1158607.3.peg.783"/>
<keyword evidence="1" id="KW-0472">Membrane</keyword>
<dbReference type="HOGENOM" id="CLU_095712_0_0_9"/>
<comment type="caution">
    <text evidence="2">The sequence shown here is derived from an EMBL/GenBank/DDBJ whole genome shotgun (WGS) entry which is preliminary data.</text>
</comment>
<evidence type="ECO:0000256" key="1">
    <source>
        <dbReference type="SAM" id="Phobius"/>
    </source>
</evidence>